<name>A0AAD6RNC3_9ROSI</name>
<protein>
    <submittedName>
        <fullName evidence="1">Uncharacterized protein</fullName>
    </submittedName>
</protein>
<dbReference type="EMBL" id="JAQIZT010000001">
    <property type="protein sequence ID" value="KAJ7012034.1"/>
    <property type="molecule type" value="Genomic_DNA"/>
</dbReference>
<reference evidence="1 2" key="1">
    <citation type="journal article" date="2023" name="Mol. Ecol. Resour.">
        <title>Chromosome-level genome assembly of a triploid poplar Populus alba 'Berolinensis'.</title>
        <authorList>
            <person name="Chen S."/>
            <person name="Yu Y."/>
            <person name="Wang X."/>
            <person name="Wang S."/>
            <person name="Zhang T."/>
            <person name="Zhou Y."/>
            <person name="He R."/>
            <person name="Meng N."/>
            <person name="Wang Y."/>
            <person name="Liu W."/>
            <person name="Liu Z."/>
            <person name="Liu J."/>
            <person name="Guo Q."/>
            <person name="Huang H."/>
            <person name="Sederoff R.R."/>
            <person name="Wang G."/>
            <person name="Qu G."/>
            <person name="Chen S."/>
        </authorList>
    </citation>
    <scope>NUCLEOTIDE SEQUENCE [LARGE SCALE GENOMIC DNA]</scope>
    <source>
        <strain evidence="1">SC-2020</strain>
    </source>
</reference>
<sequence>MQVSSKFLPLVFQDKQEAFSPSQLPLSSIPVREQHIPLAIGGTTTSSEPLCTSNVSSSGATVEDILHQQPLSARLLFSITAAEVKETQEKQKEKKRKRRLGKCLFKARHTIPTNIDQKESICFC</sequence>
<dbReference type="AlphaFoldDB" id="A0AAD6RNC3"/>
<comment type="caution">
    <text evidence="1">The sequence shown here is derived from an EMBL/GenBank/DDBJ whole genome shotgun (WGS) entry which is preliminary data.</text>
</comment>
<evidence type="ECO:0000313" key="1">
    <source>
        <dbReference type="EMBL" id="KAJ7012034.1"/>
    </source>
</evidence>
<accession>A0AAD6RNC3</accession>
<evidence type="ECO:0000313" key="2">
    <source>
        <dbReference type="Proteomes" id="UP001164929"/>
    </source>
</evidence>
<dbReference type="Proteomes" id="UP001164929">
    <property type="component" value="Chromosome 1"/>
</dbReference>
<organism evidence="1 2">
    <name type="scientific">Populus alba x Populus x berolinensis</name>
    <dbReference type="NCBI Taxonomy" id="444605"/>
    <lineage>
        <taxon>Eukaryota</taxon>
        <taxon>Viridiplantae</taxon>
        <taxon>Streptophyta</taxon>
        <taxon>Embryophyta</taxon>
        <taxon>Tracheophyta</taxon>
        <taxon>Spermatophyta</taxon>
        <taxon>Magnoliopsida</taxon>
        <taxon>eudicotyledons</taxon>
        <taxon>Gunneridae</taxon>
        <taxon>Pentapetalae</taxon>
        <taxon>rosids</taxon>
        <taxon>fabids</taxon>
        <taxon>Malpighiales</taxon>
        <taxon>Salicaceae</taxon>
        <taxon>Saliceae</taxon>
        <taxon>Populus</taxon>
    </lineage>
</organism>
<keyword evidence="2" id="KW-1185">Reference proteome</keyword>
<gene>
    <name evidence="1" type="ORF">NC653_002201</name>
</gene>
<proteinExistence type="predicted"/>